<dbReference type="InterPro" id="IPR025160">
    <property type="entry name" value="AATF"/>
</dbReference>
<dbReference type="STRING" id="10181.G5C7N5"/>
<feature type="compositionally biased region" description="Basic and acidic residues" evidence="1">
    <location>
        <begin position="44"/>
        <end position="63"/>
    </location>
</feature>
<dbReference type="PANTHER" id="PTHR15565:SF0">
    <property type="entry name" value="PROTEIN AATF"/>
    <property type="match status" value="1"/>
</dbReference>
<dbReference type="InterPro" id="IPR039223">
    <property type="entry name" value="AATF/Bfr2"/>
</dbReference>
<protein>
    <submittedName>
        <fullName evidence="3">Protein AATF</fullName>
    </submittedName>
</protein>
<sequence length="334" mass="37744">MILFKCRPGPGEDEWPQPLALQLEQFLNLRLFKVDPETNPEEATADRVIDRFDEGKDGKDKRYSSKTTSRKAWKEDHWEQTLPALSDQGISDEEGSGDGDSEALGQEESDDNDLSAAEEQDADDDEGSTTEGMDDLGSSEEEDREEESGMEEGDDEDEEDRAGDSHSKDDSVVMTFFSTKVSEQVEKGKAVKNQIALWDQLLEGRIKLQKISVDHQSAASTGCFPCFQGQRKSCFGYLVDATKPKEESEEISSEDDDPVDKKKRRALPKRKLELDAYPSFMAKCFADFTIYRNRMLQKWHNKSKLASGKLGKGFCAFECSILTQIDHIFMDKER</sequence>
<dbReference type="Proteomes" id="UP000006813">
    <property type="component" value="Unassembled WGS sequence"/>
</dbReference>
<dbReference type="InParanoid" id="G5C7N5"/>
<gene>
    <name evidence="3" type="ORF">GW7_09279</name>
</gene>
<name>G5C7N5_HETGA</name>
<feature type="domain" description="AATF leucine zipper-containing" evidence="2">
    <location>
        <begin position="185"/>
        <end position="302"/>
    </location>
</feature>
<feature type="region of interest" description="Disordered" evidence="1">
    <location>
        <begin position="34"/>
        <end position="170"/>
    </location>
</feature>
<dbReference type="GO" id="GO:0006357">
    <property type="term" value="P:regulation of transcription by RNA polymerase II"/>
    <property type="evidence" value="ECO:0007669"/>
    <property type="project" value="TreeGrafter"/>
</dbReference>
<feature type="compositionally biased region" description="Acidic residues" evidence="1">
    <location>
        <begin position="90"/>
        <end position="161"/>
    </location>
</feature>
<organism evidence="3 4">
    <name type="scientific">Heterocephalus glaber</name>
    <name type="common">Naked mole rat</name>
    <dbReference type="NCBI Taxonomy" id="10181"/>
    <lineage>
        <taxon>Eukaryota</taxon>
        <taxon>Metazoa</taxon>
        <taxon>Chordata</taxon>
        <taxon>Craniata</taxon>
        <taxon>Vertebrata</taxon>
        <taxon>Euteleostomi</taxon>
        <taxon>Mammalia</taxon>
        <taxon>Eutheria</taxon>
        <taxon>Euarchontoglires</taxon>
        <taxon>Glires</taxon>
        <taxon>Rodentia</taxon>
        <taxon>Hystricomorpha</taxon>
        <taxon>Bathyergidae</taxon>
        <taxon>Heterocephalus</taxon>
    </lineage>
</organism>
<dbReference type="AlphaFoldDB" id="G5C7N5"/>
<reference evidence="3 4" key="1">
    <citation type="journal article" date="2011" name="Nature">
        <title>Genome sequencing reveals insights into physiology and longevity of the naked mole rat.</title>
        <authorList>
            <person name="Kim E.B."/>
            <person name="Fang X."/>
            <person name="Fushan A.A."/>
            <person name="Huang Z."/>
            <person name="Lobanov A.V."/>
            <person name="Han L."/>
            <person name="Marino S.M."/>
            <person name="Sun X."/>
            <person name="Turanov A.A."/>
            <person name="Yang P."/>
            <person name="Yim S.H."/>
            <person name="Zhao X."/>
            <person name="Kasaikina M.V."/>
            <person name="Stoletzki N."/>
            <person name="Peng C."/>
            <person name="Polak P."/>
            <person name="Xiong Z."/>
            <person name="Kiezun A."/>
            <person name="Zhu Y."/>
            <person name="Chen Y."/>
            <person name="Kryukov G.V."/>
            <person name="Zhang Q."/>
            <person name="Peshkin L."/>
            <person name="Yang L."/>
            <person name="Bronson R.T."/>
            <person name="Buffenstein R."/>
            <person name="Wang B."/>
            <person name="Han C."/>
            <person name="Li Q."/>
            <person name="Chen L."/>
            <person name="Zhao W."/>
            <person name="Sunyaev S.R."/>
            <person name="Park T.J."/>
            <person name="Zhang G."/>
            <person name="Wang J."/>
            <person name="Gladyshev V.N."/>
        </authorList>
    </citation>
    <scope>NUCLEOTIDE SEQUENCE [LARGE SCALE GENOMIC DNA]</scope>
</reference>
<evidence type="ECO:0000256" key="1">
    <source>
        <dbReference type="SAM" id="MobiDB-lite"/>
    </source>
</evidence>
<evidence type="ECO:0000313" key="4">
    <source>
        <dbReference type="Proteomes" id="UP000006813"/>
    </source>
</evidence>
<evidence type="ECO:0000313" key="3">
    <source>
        <dbReference type="EMBL" id="EHB17546.1"/>
    </source>
</evidence>
<accession>G5C7N5</accession>
<dbReference type="PANTHER" id="PTHR15565">
    <property type="entry name" value="AATF PROTEIN APOPTOSIS ANTAGONIZING TRANSCRIPTION FACTOR"/>
    <property type="match status" value="1"/>
</dbReference>
<evidence type="ECO:0000259" key="2">
    <source>
        <dbReference type="Pfam" id="PF13339"/>
    </source>
</evidence>
<dbReference type="Pfam" id="PF13339">
    <property type="entry name" value="AATF-Che1"/>
    <property type="match status" value="1"/>
</dbReference>
<dbReference type="EMBL" id="JH173695">
    <property type="protein sequence ID" value="EHB17546.1"/>
    <property type="molecule type" value="Genomic_DNA"/>
</dbReference>
<dbReference type="GO" id="GO:0005730">
    <property type="term" value="C:nucleolus"/>
    <property type="evidence" value="ECO:0007669"/>
    <property type="project" value="TreeGrafter"/>
</dbReference>
<proteinExistence type="predicted"/>